<reference evidence="1 2" key="1">
    <citation type="journal article" date="2019" name="Environ. Microbiol.">
        <title>Species interactions and distinct microbial communities in high Arctic permafrost affected cryosols are associated with the CH4 and CO2 gas fluxes.</title>
        <authorList>
            <person name="Altshuler I."/>
            <person name="Hamel J."/>
            <person name="Turney S."/>
            <person name="Magnuson E."/>
            <person name="Levesque R."/>
            <person name="Greer C."/>
            <person name="Whyte L.G."/>
        </authorList>
    </citation>
    <scope>NUCLEOTIDE SEQUENCE [LARGE SCALE GENOMIC DNA]</scope>
    <source>
        <strain evidence="1 2">OWC5</strain>
    </source>
</reference>
<sequence>MKHSPRIVHHRPASPRAHGCQYDQDAIYANGRNIVGDLPLDLLVGADGLITLLSFVSDGYFGLEPSLDLIQRLQVPDYDLVRRHFDEAIGEGVFEPNSKPGYYDVHQIEAVKDWLKTRG</sequence>
<protein>
    <submittedName>
        <fullName evidence="1">Uncharacterized protein</fullName>
    </submittedName>
</protein>
<name>A0A502IBY1_9PSED</name>
<dbReference type="EMBL" id="RCZA01000006">
    <property type="protein sequence ID" value="TPG83523.1"/>
    <property type="molecule type" value="Genomic_DNA"/>
</dbReference>
<dbReference type="AlphaFoldDB" id="A0A502IBY1"/>
<comment type="caution">
    <text evidence="1">The sequence shown here is derived from an EMBL/GenBank/DDBJ whole genome shotgun (WGS) entry which is preliminary data.</text>
</comment>
<evidence type="ECO:0000313" key="2">
    <source>
        <dbReference type="Proteomes" id="UP000320914"/>
    </source>
</evidence>
<accession>A0A502IBY1</accession>
<evidence type="ECO:0000313" key="1">
    <source>
        <dbReference type="EMBL" id="TPG83523.1"/>
    </source>
</evidence>
<gene>
    <name evidence="1" type="ORF">EAH74_16295</name>
</gene>
<dbReference type="Proteomes" id="UP000320914">
    <property type="component" value="Unassembled WGS sequence"/>
</dbReference>
<proteinExistence type="predicted"/>
<organism evidence="1 2">
    <name type="scientific">Pseudomonas mandelii</name>
    <dbReference type="NCBI Taxonomy" id="75612"/>
    <lineage>
        <taxon>Bacteria</taxon>
        <taxon>Pseudomonadati</taxon>
        <taxon>Pseudomonadota</taxon>
        <taxon>Gammaproteobacteria</taxon>
        <taxon>Pseudomonadales</taxon>
        <taxon>Pseudomonadaceae</taxon>
        <taxon>Pseudomonas</taxon>
    </lineage>
</organism>